<keyword evidence="5 8" id="KW-0238">DNA-binding</keyword>
<gene>
    <name evidence="11" type="ORF">B8V81_0216</name>
</gene>
<feature type="domain" description="OmpR/PhoB-type" evidence="10">
    <location>
        <begin position="131"/>
        <end position="231"/>
    </location>
</feature>
<dbReference type="PANTHER" id="PTHR48111">
    <property type="entry name" value="REGULATOR OF RPOS"/>
    <property type="match status" value="1"/>
</dbReference>
<evidence type="ECO:0000313" key="12">
    <source>
        <dbReference type="Proteomes" id="UP000234789"/>
    </source>
</evidence>
<dbReference type="AlphaFoldDB" id="A0A2N5NCM4"/>
<keyword evidence="4" id="KW-0805">Transcription regulation</keyword>
<dbReference type="FunFam" id="1.10.10.10:FF:000018">
    <property type="entry name" value="DNA-binding response regulator ResD"/>
    <property type="match status" value="1"/>
</dbReference>
<evidence type="ECO:0000256" key="2">
    <source>
        <dbReference type="ARBA" id="ARBA00022553"/>
    </source>
</evidence>
<dbReference type="GO" id="GO:0032993">
    <property type="term" value="C:protein-DNA complex"/>
    <property type="evidence" value="ECO:0007669"/>
    <property type="project" value="TreeGrafter"/>
</dbReference>
<name>A0A2N5NCM4_9BACL</name>
<dbReference type="Gene3D" id="3.40.50.2300">
    <property type="match status" value="1"/>
</dbReference>
<dbReference type="GO" id="GO:0000156">
    <property type="term" value="F:phosphorelay response regulator activity"/>
    <property type="evidence" value="ECO:0007669"/>
    <property type="project" value="TreeGrafter"/>
</dbReference>
<dbReference type="InterPro" id="IPR039420">
    <property type="entry name" value="WalR-like"/>
</dbReference>
<comment type="subcellular location">
    <subcellularLocation>
        <location evidence="1">Cytoplasm</location>
    </subcellularLocation>
</comment>
<comment type="caution">
    <text evidence="11">The sequence shown here is derived from an EMBL/GenBank/DDBJ whole genome shotgun (WGS) entry which is preliminary data.</text>
</comment>
<evidence type="ECO:0000256" key="1">
    <source>
        <dbReference type="ARBA" id="ARBA00004496"/>
    </source>
</evidence>
<evidence type="ECO:0000259" key="10">
    <source>
        <dbReference type="PROSITE" id="PS51755"/>
    </source>
</evidence>
<keyword evidence="2 7" id="KW-0597">Phosphoprotein</keyword>
<organism evidence="11 12">
    <name type="scientific">Paenibacillus pasadenensis</name>
    <dbReference type="NCBI Taxonomy" id="217090"/>
    <lineage>
        <taxon>Bacteria</taxon>
        <taxon>Bacillati</taxon>
        <taxon>Bacillota</taxon>
        <taxon>Bacilli</taxon>
        <taxon>Bacillales</taxon>
        <taxon>Paenibacillaceae</taxon>
        <taxon>Paenibacillus</taxon>
    </lineage>
</organism>
<evidence type="ECO:0000256" key="8">
    <source>
        <dbReference type="PROSITE-ProRule" id="PRU01091"/>
    </source>
</evidence>
<feature type="domain" description="Response regulatory" evidence="9">
    <location>
        <begin position="6"/>
        <end position="119"/>
    </location>
</feature>
<dbReference type="InterPro" id="IPR001789">
    <property type="entry name" value="Sig_transdc_resp-reg_receiver"/>
</dbReference>
<dbReference type="PANTHER" id="PTHR48111:SF2">
    <property type="entry name" value="RESPONSE REGULATOR SAER"/>
    <property type="match status" value="1"/>
</dbReference>
<dbReference type="SUPFAM" id="SSF52172">
    <property type="entry name" value="CheY-like"/>
    <property type="match status" value="1"/>
</dbReference>
<feature type="modified residue" description="4-aspartylphosphate" evidence="7">
    <location>
        <position position="55"/>
    </location>
</feature>
<dbReference type="GO" id="GO:0005829">
    <property type="term" value="C:cytosol"/>
    <property type="evidence" value="ECO:0007669"/>
    <property type="project" value="TreeGrafter"/>
</dbReference>
<evidence type="ECO:0000256" key="7">
    <source>
        <dbReference type="PROSITE-ProRule" id="PRU00169"/>
    </source>
</evidence>
<dbReference type="InterPro" id="IPR011006">
    <property type="entry name" value="CheY-like_superfamily"/>
</dbReference>
<dbReference type="Gene3D" id="1.10.10.10">
    <property type="entry name" value="Winged helix-like DNA-binding domain superfamily/Winged helix DNA-binding domain"/>
    <property type="match status" value="1"/>
</dbReference>
<dbReference type="Gene3D" id="6.10.250.690">
    <property type="match status" value="1"/>
</dbReference>
<evidence type="ECO:0000256" key="4">
    <source>
        <dbReference type="ARBA" id="ARBA00023015"/>
    </source>
</evidence>
<dbReference type="PROSITE" id="PS50110">
    <property type="entry name" value="RESPONSE_REGULATORY"/>
    <property type="match status" value="1"/>
</dbReference>
<evidence type="ECO:0000259" key="9">
    <source>
        <dbReference type="PROSITE" id="PS50110"/>
    </source>
</evidence>
<dbReference type="Pfam" id="PF00072">
    <property type="entry name" value="Response_reg"/>
    <property type="match status" value="1"/>
</dbReference>
<dbReference type="RefSeq" id="WP_101807497.1">
    <property type="nucleotide sequence ID" value="NZ_NFEZ01000001.1"/>
</dbReference>
<sequence length="231" mass="25755">MTDKLPILVVEDDDDISRLLCGVLRKDGHEPQPAYSGTEAQLYLEQRPWALVLLDLMLPGKRGEELLEAISARHGCPVIVISARDGREPKISALRTGADDYITKPFDLEEVSARVGSVLRRHRRLPQQPGPQPLRHKDLELDPEARTLTAGGTEMALTAREFDIIALLMASPKKLFTKANLFESVWGEEFLGGGDNVVGVHISHLRSKLAKVRPGEEYIETIWGMGYRLKT</sequence>
<dbReference type="PROSITE" id="PS51755">
    <property type="entry name" value="OMPR_PHOB"/>
    <property type="match status" value="1"/>
</dbReference>
<dbReference type="Proteomes" id="UP000234789">
    <property type="component" value="Unassembled WGS sequence"/>
</dbReference>
<feature type="DNA-binding region" description="OmpR/PhoB-type" evidence="8">
    <location>
        <begin position="131"/>
        <end position="231"/>
    </location>
</feature>
<evidence type="ECO:0000313" key="11">
    <source>
        <dbReference type="EMBL" id="PLT48084.1"/>
    </source>
</evidence>
<dbReference type="SMART" id="SM00862">
    <property type="entry name" value="Trans_reg_C"/>
    <property type="match status" value="1"/>
</dbReference>
<accession>A0A2N5NCM4</accession>
<keyword evidence="12" id="KW-1185">Reference proteome</keyword>
<dbReference type="GO" id="GO:0000976">
    <property type="term" value="F:transcription cis-regulatory region binding"/>
    <property type="evidence" value="ECO:0007669"/>
    <property type="project" value="TreeGrafter"/>
</dbReference>
<reference evidence="11 12" key="1">
    <citation type="submission" date="2017-05" db="EMBL/GenBank/DDBJ databases">
        <title>Functional genome analysis of Paenibacillus pasadenensis strain R16: insights on endophytic life style and antifungal activity.</title>
        <authorList>
            <person name="Passera A."/>
            <person name="Marcolungo L."/>
            <person name="Casati P."/>
            <person name="Brasca M."/>
            <person name="Quaglino F."/>
            <person name="Delledonne M."/>
        </authorList>
    </citation>
    <scope>NUCLEOTIDE SEQUENCE [LARGE SCALE GENOMIC DNA]</scope>
    <source>
        <strain evidence="11 12">R16</strain>
    </source>
</reference>
<keyword evidence="3" id="KW-0902">Two-component regulatory system</keyword>
<dbReference type="InterPro" id="IPR036388">
    <property type="entry name" value="WH-like_DNA-bd_sf"/>
</dbReference>
<evidence type="ECO:0000256" key="3">
    <source>
        <dbReference type="ARBA" id="ARBA00023012"/>
    </source>
</evidence>
<dbReference type="GO" id="GO:0006355">
    <property type="term" value="P:regulation of DNA-templated transcription"/>
    <property type="evidence" value="ECO:0007669"/>
    <property type="project" value="InterPro"/>
</dbReference>
<evidence type="ECO:0000256" key="6">
    <source>
        <dbReference type="ARBA" id="ARBA00023163"/>
    </source>
</evidence>
<dbReference type="EMBL" id="NFEZ01000001">
    <property type="protein sequence ID" value="PLT48084.1"/>
    <property type="molecule type" value="Genomic_DNA"/>
</dbReference>
<evidence type="ECO:0000256" key="5">
    <source>
        <dbReference type="ARBA" id="ARBA00023125"/>
    </source>
</evidence>
<proteinExistence type="predicted"/>
<dbReference type="CDD" id="cd00383">
    <property type="entry name" value="trans_reg_C"/>
    <property type="match status" value="1"/>
</dbReference>
<protein>
    <submittedName>
        <fullName evidence="11">Two-component response regulator</fullName>
    </submittedName>
</protein>
<keyword evidence="6" id="KW-0804">Transcription</keyword>
<dbReference type="Pfam" id="PF00486">
    <property type="entry name" value="Trans_reg_C"/>
    <property type="match status" value="1"/>
</dbReference>
<dbReference type="SMART" id="SM00448">
    <property type="entry name" value="REC"/>
    <property type="match status" value="1"/>
</dbReference>
<dbReference type="InterPro" id="IPR001867">
    <property type="entry name" value="OmpR/PhoB-type_DNA-bd"/>
</dbReference>